<evidence type="ECO:0000259" key="2">
    <source>
        <dbReference type="Pfam" id="PF19327"/>
    </source>
</evidence>
<dbReference type="Gene3D" id="3.30.428.70">
    <property type="match status" value="1"/>
</dbReference>
<dbReference type="PANTHER" id="PTHR38420">
    <property type="entry name" value="AP-4-A PHOSPHORYLASE II"/>
    <property type="match status" value="1"/>
</dbReference>
<evidence type="ECO:0008006" key="5">
    <source>
        <dbReference type="Google" id="ProtNLM"/>
    </source>
</evidence>
<dbReference type="SUPFAM" id="SSF54197">
    <property type="entry name" value="HIT-like"/>
    <property type="match status" value="1"/>
</dbReference>
<reference evidence="3 4" key="1">
    <citation type="journal article" date="2023" name="IScience">
        <title>Expanded male sex-determining region conserved during the evolution of homothallism in the green alga Volvox.</title>
        <authorList>
            <person name="Yamamoto K."/>
            <person name="Matsuzaki R."/>
            <person name="Mahakham W."/>
            <person name="Heman W."/>
            <person name="Sekimoto H."/>
            <person name="Kawachi M."/>
            <person name="Minakuchi Y."/>
            <person name="Toyoda A."/>
            <person name="Nozaki H."/>
        </authorList>
    </citation>
    <scope>NUCLEOTIDE SEQUENCE [LARGE SCALE GENOMIC DNA]</scope>
    <source>
        <strain evidence="3 4">NIES-4468</strain>
    </source>
</reference>
<dbReference type="PANTHER" id="PTHR38420:SF1">
    <property type="entry name" value="PUTATIVE (AFU_ORTHOLOGUE AFUA_5G14690)-RELATED"/>
    <property type="match status" value="1"/>
</dbReference>
<sequence length="452" mass="47836">MIPARALRCQRTYNLQIKAGSTSTWVTTTQERPIEQIGACRSCSNLTGASTSSSSRTSKGCGYSSVLLRGGAGGSSVHRYCQAGGVVRPSIITMASSAAYADVAGVGATSVEATATATAATATATTAAAAPSLWDDIVSVYNKAQVVGACSKTDTQVEVLRDPSLGIDFVLRLATALKAKPQGPPASQPAPGPTAASSVSLWRNPFLPPEQELFVRELDAEHSLVLNKFNVVQHHVLVISREFRSQAEPLYGGDLAATLEVVRAMPSGGVAFYNCGPNSGRSQPHKHLQVVPLPFADGQLPLAPVHHLVEEAAAAAAAVPLQPLHLRQLPYRCYVALLPPKSTTPEQLESAFSELLQLCYPGYVFQPSPLLSKGPPRDAATAAAVVAGSVSYNVLLTRSWMMLVPRSAERCGPLALNSLAFAGTMLVRSDDELDYVRQTGPVEILRRIGEPW</sequence>
<dbReference type="Pfam" id="PF19327">
    <property type="entry name" value="Ap4A_phos_N"/>
    <property type="match status" value="1"/>
</dbReference>
<dbReference type="Pfam" id="PF09830">
    <property type="entry name" value="ATP_transf"/>
    <property type="match status" value="1"/>
</dbReference>
<keyword evidence="4" id="KW-1185">Reference proteome</keyword>
<dbReference type="InterPro" id="IPR045759">
    <property type="entry name" value="Ap4A_phos1/2_N"/>
</dbReference>
<dbReference type="EMBL" id="BSDZ01000086">
    <property type="protein sequence ID" value="GLI69421.1"/>
    <property type="molecule type" value="Genomic_DNA"/>
</dbReference>
<feature type="non-terminal residue" evidence="3">
    <location>
        <position position="1"/>
    </location>
</feature>
<dbReference type="InterPro" id="IPR036265">
    <property type="entry name" value="HIT-like_sf"/>
</dbReference>
<dbReference type="InterPro" id="IPR009163">
    <property type="entry name" value="Ap4A_phos1/2"/>
</dbReference>
<organism evidence="3 4">
    <name type="scientific">Volvox africanus</name>
    <dbReference type="NCBI Taxonomy" id="51714"/>
    <lineage>
        <taxon>Eukaryota</taxon>
        <taxon>Viridiplantae</taxon>
        <taxon>Chlorophyta</taxon>
        <taxon>core chlorophytes</taxon>
        <taxon>Chlorophyceae</taxon>
        <taxon>CS clade</taxon>
        <taxon>Chlamydomonadales</taxon>
        <taxon>Volvocaceae</taxon>
        <taxon>Volvox</taxon>
    </lineage>
</organism>
<accession>A0ABQ5SHS4</accession>
<evidence type="ECO:0000259" key="1">
    <source>
        <dbReference type="Pfam" id="PF09830"/>
    </source>
</evidence>
<gene>
    <name evidence="3" type="ORF">VaNZ11_014030</name>
</gene>
<proteinExistence type="predicted"/>
<protein>
    <recommendedName>
        <fullName evidence="5">ATP adenylyltransferase</fullName>
    </recommendedName>
</protein>
<feature type="domain" description="ATP adenylyltransferase C-terminal" evidence="1">
    <location>
        <begin position="328"/>
        <end position="449"/>
    </location>
</feature>
<dbReference type="Proteomes" id="UP001165090">
    <property type="component" value="Unassembled WGS sequence"/>
</dbReference>
<name>A0ABQ5SHS4_9CHLO</name>
<dbReference type="InterPro" id="IPR019200">
    <property type="entry name" value="ATP_adenylylTrfase_C"/>
</dbReference>
<dbReference type="InterPro" id="IPR043171">
    <property type="entry name" value="Ap4A_phos1/2-like"/>
</dbReference>
<evidence type="ECO:0000313" key="4">
    <source>
        <dbReference type="Proteomes" id="UP001165090"/>
    </source>
</evidence>
<evidence type="ECO:0000313" key="3">
    <source>
        <dbReference type="EMBL" id="GLI69421.1"/>
    </source>
</evidence>
<feature type="domain" description="Ap4A phosphorylase 1/2 N-terminal" evidence="2">
    <location>
        <begin position="129"/>
        <end position="307"/>
    </location>
</feature>
<comment type="caution">
    <text evidence="3">The sequence shown here is derived from an EMBL/GenBank/DDBJ whole genome shotgun (WGS) entry which is preliminary data.</text>
</comment>